<dbReference type="Proteomes" id="UP000199679">
    <property type="component" value="Chromosome I"/>
</dbReference>
<dbReference type="OrthoDB" id="9766816at2"/>
<dbReference type="AlphaFoldDB" id="A0A1H2B9Y5"/>
<proteinExistence type="predicted"/>
<dbReference type="EMBL" id="LT629740">
    <property type="protein sequence ID" value="SDT55031.1"/>
    <property type="molecule type" value="Genomic_DNA"/>
</dbReference>
<dbReference type="GO" id="GO:0071949">
    <property type="term" value="F:FAD binding"/>
    <property type="evidence" value="ECO:0007669"/>
    <property type="project" value="InterPro"/>
</dbReference>
<reference evidence="2 3" key="1">
    <citation type="submission" date="2016-10" db="EMBL/GenBank/DDBJ databases">
        <authorList>
            <person name="de Groot N.N."/>
        </authorList>
    </citation>
    <scope>NUCLEOTIDE SEQUENCE [LARGE SCALE GENOMIC DNA]</scope>
    <source>
        <strain evidence="2 3">MP1X4</strain>
    </source>
</reference>
<evidence type="ECO:0000313" key="2">
    <source>
        <dbReference type="EMBL" id="SDT55031.1"/>
    </source>
</evidence>
<dbReference type="SUPFAM" id="SSF51905">
    <property type="entry name" value="FAD/NAD(P)-binding domain"/>
    <property type="match status" value="1"/>
</dbReference>
<dbReference type="InterPro" id="IPR002938">
    <property type="entry name" value="FAD-bd"/>
</dbReference>
<dbReference type="PRINTS" id="PR00420">
    <property type="entry name" value="RNGMNOXGNASE"/>
</dbReference>
<dbReference type="STRING" id="652787.SAMN05216490_3997"/>
<dbReference type="PANTHER" id="PTHR46865:SF2">
    <property type="entry name" value="MONOOXYGENASE"/>
    <property type="match status" value="1"/>
</dbReference>
<accession>A0A1H2B9Y5</accession>
<dbReference type="RefSeq" id="WP_091377125.1">
    <property type="nucleotide sequence ID" value="NZ_LT629740.1"/>
</dbReference>
<gene>
    <name evidence="2" type="ORF">SAMN05216490_3997</name>
</gene>
<keyword evidence="3" id="KW-1185">Reference proteome</keyword>
<dbReference type="PANTHER" id="PTHR46865">
    <property type="entry name" value="OXIDOREDUCTASE-RELATED"/>
    <property type="match status" value="1"/>
</dbReference>
<dbReference type="InterPro" id="IPR051704">
    <property type="entry name" value="FAD_aromatic-hydroxylase"/>
</dbReference>
<evidence type="ECO:0000259" key="1">
    <source>
        <dbReference type="Pfam" id="PF01494"/>
    </source>
</evidence>
<feature type="domain" description="FAD-binding" evidence="1">
    <location>
        <begin position="10"/>
        <end position="324"/>
    </location>
</feature>
<dbReference type="Pfam" id="PF01494">
    <property type="entry name" value="FAD_binding_3"/>
    <property type="match status" value="1"/>
</dbReference>
<protein>
    <submittedName>
        <fullName evidence="2">2-polyprenyl-6-methoxyphenol hydroxylase</fullName>
    </submittedName>
</protein>
<dbReference type="InterPro" id="IPR036188">
    <property type="entry name" value="FAD/NAD-bd_sf"/>
</dbReference>
<organism evidence="2 3">
    <name type="scientific">Mucilaginibacter mallensis</name>
    <dbReference type="NCBI Taxonomy" id="652787"/>
    <lineage>
        <taxon>Bacteria</taxon>
        <taxon>Pseudomonadati</taxon>
        <taxon>Bacteroidota</taxon>
        <taxon>Sphingobacteriia</taxon>
        <taxon>Sphingobacteriales</taxon>
        <taxon>Sphingobacteriaceae</taxon>
        <taxon>Mucilaginibacter</taxon>
    </lineage>
</organism>
<dbReference type="Gene3D" id="3.30.9.10">
    <property type="entry name" value="D-Amino Acid Oxidase, subunit A, domain 2"/>
    <property type="match status" value="1"/>
</dbReference>
<dbReference type="Gene3D" id="3.50.50.60">
    <property type="entry name" value="FAD/NAD(P)-binding domain"/>
    <property type="match status" value="1"/>
</dbReference>
<sequence length="417" mass="46145">MNPGIQNKNILISGASIAGPALAWWLNKYDFNVTIVEKAPALRDGGYRVDIRGAAADVVERMGLMPSIRKAGTALKGSSLVNEKGKTILKLDDPNIFGMRQANDAEIMRGDLANILYQATQHNTEYIFDDSITGIFQTGKDVTVTFKNAAPRTFDLVVGADGLHSNVRNIAFGGDHSFVEDLGYYVSICTIPNHFKLDHREISYPSAGKLINVYSTHRQQEAKAFFMFASSPIKYNYHDIAQQKNILATHFKGAGWETEKLMQHIHSADDFYFDSVSQVQMDTLSKSRVVLLGDAGYCPSPASGQGTSMALVGAYVLAGELAAANSDHFTAFLKYEWEMKGFIRKNQQLGISVLKEMIPKSKMQVWFQNTMLRLLTHSPWKNKVLKGMLGKIQSDVEDAANAIELKDYAQAEALVSN</sequence>
<name>A0A1H2B9Y5_MUCMA</name>
<evidence type="ECO:0000313" key="3">
    <source>
        <dbReference type="Proteomes" id="UP000199679"/>
    </source>
</evidence>